<gene>
    <name evidence="2" type="ORF">IAC10_14245</name>
</gene>
<dbReference type="PRINTS" id="PR00081">
    <property type="entry name" value="GDHRDH"/>
</dbReference>
<dbReference type="InterPro" id="IPR002347">
    <property type="entry name" value="SDR_fam"/>
</dbReference>
<dbReference type="EMBL" id="DVIU01000288">
    <property type="protein sequence ID" value="HIS37761.1"/>
    <property type="molecule type" value="Genomic_DNA"/>
</dbReference>
<proteinExistence type="inferred from homology"/>
<protein>
    <submittedName>
        <fullName evidence="2">SDR family oxidoreductase</fullName>
    </submittedName>
</protein>
<evidence type="ECO:0000313" key="2">
    <source>
        <dbReference type="EMBL" id="HIS37761.1"/>
    </source>
</evidence>
<dbReference type="PRINTS" id="PR00080">
    <property type="entry name" value="SDRFAMILY"/>
</dbReference>
<dbReference type="InterPro" id="IPR036291">
    <property type="entry name" value="NAD(P)-bd_dom_sf"/>
</dbReference>
<dbReference type="Proteomes" id="UP000823928">
    <property type="component" value="Unassembled WGS sequence"/>
</dbReference>
<evidence type="ECO:0000256" key="1">
    <source>
        <dbReference type="ARBA" id="ARBA00006484"/>
    </source>
</evidence>
<organism evidence="2 3">
    <name type="scientific">Candidatus Scatousia excrementigallinarum</name>
    <dbReference type="NCBI Taxonomy" id="2840935"/>
    <lineage>
        <taxon>Bacteria</taxon>
        <taxon>Candidatus Scatousia</taxon>
    </lineage>
</organism>
<dbReference type="Pfam" id="PF13561">
    <property type="entry name" value="adh_short_C2"/>
    <property type="match status" value="1"/>
</dbReference>
<dbReference type="GO" id="GO:0016616">
    <property type="term" value="F:oxidoreductase activity, acting on the CH-OH group of donors, NAD or NADP as acceptor"/>
    <property type="evidence" value="ECO:0007669"/>
    <property type="project" value="TreeGrafter"/>
</dbReference>
<evidence type="ECO:0000313" key="3">
    <source>
        <dbReference type="Proteomes" id="UP000823928"/>
    </source>
</evidence>
<comment type="similarity">
    <text evidence="1">Belongs to the short-chain dehydrogenases/reductases (SDR) family.</text>
</comment>
<dbReference type="AlphaFoldDB" id="A0A9D1JP72"/>
<name>A0A9D1JP72_9BACT</name>
<sequence length="247" mass="27988">METILITGVTGLIGKEYVKYFLSKGYRVIGTYRNKAKFCNLFGEHPELIGIEVDLMQENAVDLIIQNLEIFNIFPDFLINNATNSTYLNVNSSGLSPRDNLLNQYIIHVVLPYELSFKLANHPLSKLKKIINIASMYGVVPYNPYLYKNPLVETPVQYSVSKAALIHLTKELAIKFKDKNIQVNSISYGGVDGRVDEEFKEKFAKITPLKRMLNPAETPYAVEFLLSDKSVYMTGHNLVVDGGRTIW</sequence>
<reference evidence="2" key="1">
    <citation type="submission" date="2020-10" db="EMBL/GenBank/DDBJ databases">
        <authorList>
            <person name="Gilroy R."/>
        </authorList>
    </citation>
    <scope>NUCLEOTIDE SEQUENCE</scope>
    <source>
        <strain evidence="2">6276</strain>
    </source>
</reference>
<reference evidence="2" key="2">
    <citation type="journal article" date="2021" name="PeerJ">
        <title>Extensive microbial diversity within the chicken gut microbiome revealed by metagenomics and culture.</title>
        <authorList>
            <person name="Gilroy R."/>
            <person name="Ravi A."/>
            <person name="Getino M."/>
            <person name="Pursley I."/>
            <person name="Horton D.L."/>
            <person name="Alikhan N.F."/>
            <person name="Baker D."/>
            <person name="Gharbi K."/>
            <person name="Hall N."/>
            <person name="Watson M."/>
            <person name="Adriaenssens E.M."/>
            <person name="Foster-Nyarko E."/>
            <person name="Jarju S."/>
            <person name="Secka A."/>
            <person name="Antonio M."/>
            <person name="Oren A."/>
            <person name="Chaudhuri R.R."/>
            <person name="La Ragione R."/>
            <person name="Hildebrand F."/>
            <person name="Pallen M.J."/>
        </authorList>
    </citation>
    <scope>NUCLEOTIDE SEQUENCE</scope>
    <source>
        <strain evidence="2">6276</strain>
    </source>
</reference>
<dbReference type="Gene3D" id="3.40.50.720">
    <property type="entry name" value="NAD(P)-binding Rossmann-like Domain"/>
    <property type="match status" value="1"/>
</dbReference>
<accession>A0A9D1JP72</accession>
<comment type="caution">
    <text evidence="2">The sequence shown here is derived from an EMBL/GenBank/DDBJ whole genome shotgun (WGS) entry which is preliminary data.</text>
</comment>
<dbReference type="SUPFAM" id="SSF51735">
    <property type="entry name" value="NAD(P)-binding Rossmann-fold domains"/>
    <property type="match status" value="1"/>
</dbReference>
<dbReference type="PANTHER" id="PTHR42760">
    <property type="entry name" value="SHORT-CHAIN DEHYDROGENASES/REDUCTASES FAMILY MEMBER"/>
    <property type="match status" value="1"/>
</dbReference>